<dbReference type="PROSITE" id="PS00041">
    <property type="entry name" value="HTH_ARAC_FAMILY_1"/>
    <property type="match status" value="1"/>
</dbReference>
<sequence length="309" mass="34391">MSQMDQSLSIAILAYPGSLKSAVYGLQDILGHAARISDAELKLDLLEDFSAAVDRYDAVVLPPSAGTVRLEEVPALPAFLQHLHGRGAVVCSACTGLTFVAAAGLAEGRKVTTHWGLEQRLSATYPDLRLDTDRLLIEYSDLITAGGLMAWVDLALALIERFLGYPVAVATARHFIVDFRRRDQRWFRRFLPELRHGDASILKVQHFLETRSGDDVSVADMVRTSGLPARTFQRRFKLATGLAPKQYLQELRIERARDLLIETDRPVSDICFAVGYNDPPSFVRLFSRLSGLTPGAFREQYRRQSDMAG</sequence>
<reference evidence="5 6" key="1">
    <citation type="submission" date="2017-02" db="EMBL/GenBank/DDBJ databases">
        <authorList>
            <person name="Jeong S."/>
        </authorList>
    </citation>
    <scope>NUCLEOTIDE SEQUENCE [LARGE SCALE GENOMIC DNA]</scope>
    <source>
        <strain evidence="5 6">RMAR6-6</strain>
    </source>
</reference>
<keyword evidence="2" id="KW-0238">DNA-binding</keyword>
<dbReference type="SMART" id="SM00342">
    <property type="entry name" value="HTH_ARAC"/>
    <property type="match status" value="1"/>
</dbReference>
<dbReference type="SUPFAM" id="SSF52317">
    <property type="entry name" value="Class I glutamine amidotransferase-like"/>
    <property type="match status" value="1"/>
</dbReference>
<evidence type="ECO:0000256" key="1">
    <source>
        <dbReference type="ARBA" id="ARBA00023015"/>
    </source>
</evidence>
<dbReference type="InterPro" id="IPR052158">
    <property type="entry name" value="INH-QAR"/>
</dbReference>
<dbReference type="InterPro" id="IPR018062">
    <property type="entry name" value="HTH_AraC-typ_CS"/>
</dbReference>
<dbReference type="PROSITE" id="PS01124">
    <property type="entry name" value="HTH_ARAC_FAMILY_2"/>
    <property type="match status" value="1"/>
</dbReference>
<dbReference type="InterPro" id="IPR009057">
    <property type="entry name" value="Homeodomain-like_sf"/>
</dbReference>
<dbReference type="EMBL" id="CP019630">
    <property type="protein sequence ID" value="AQQ04656.1"/>
    <property type="molecule type" value="Genomic_DNA"/>
</dbReference>
<gene>
    <name evidence="5" type="ORF">B0E33_14620</name>
</gene>
<keyword evidence="1" id="KW-0805">Transcription regulation</keyword>
<name>A0ABM6I2Q7_9HYPH</name>
<dbReference type="SUPFAM" id="SSF46689">
    <property type="entry name" value="Homeodomain-like"/>
    <property type="match status" value="2"/>
</dbReference>
<evidence type="ECO:0000256" key="2">
    <source>
        <dbReference type="ARBA" id="ARBA00023125"/>
    </source>
</evidence>
<dbReference type="Pfam" id="PF01965">
    <property type="entry name" value="DJ-1_PfpI"/>
    <property type="match status" value="1"/>
</dbReference>
<evidence type="ECO:0000313" key="6">
    <source>
        <dbReference type="Proteomes" id="UP000188174"/>
    </source>
</evidence>
<dbReference type="InterPro" id="IPR029062">
    <property type="entry name" value="Class_I_gatase-like"/>
</dbReference>
<evidence type="ECO:0000259" key="4">
    <source>
        <dbReference type="PROSITE" id="PS01124"/>
    </source>
</evidence>
<keyword evidence="6" id="KW-1185">Reference proteome</keyword>
<dbReference type="Pfam" id="PF12833">
    <property type="entry name" value="HTH_18"/>
    <property type="match status" value="1"/>
</dbReference>
<proteinExistence type="predicted"/>
<organism evidence="5 6">
    <name type="scientific">Roseibium algicola</name>
    <dbReference type="NCBI Taxonomy" id="2857014"/>
    <lineage>
        <taxon>Bacteria</taxon>
        <taxon>Pseudomonadati</taxon>
        <taxon>Pseudomonadota</taxon>
        <taxon>Alphaproteobacteria</taxon>
        <taxon>Hyphomicrobiales</taxon>
        <taxon>Stappiaceae</taxon>
        <taxon>Roseibium</taxon>
    </lineage>
</organism>
<keyword evidence="3" id="KW-0804">Transcription</keyword>
<accession>A0ABM6I2Q7</accession>
<evidence type="ECO:0000256" key="3">
    <source>
        <dbReference type="ARBA" id="ARBA00023163"/>
    </source>
</evidence>
<protein>
    <submittedName>
        <fullName evidence="5">Transcriptional regulator</fullName>
    </submittedName>
</protein>
<dbReference type="Gene3D" id="1.10.10.60">
    <property type="entry name" value="Homeodomain-like"/>
    <property type="match status" value="2"/>
</dbReference>
<dbReference type="Proteomes" id="UP000188174">
    <property type="component" value="Chromosome"/>
</dbReference>
<dbReference type="PANTHER" id="PTHR43130:SF3">
    <property type="entry name" value="HTH-TYPE TRANSCRIPTIONAL REGULATOR RV1931C"/>
    <property type="match status" value="1"/>
</dbReference>
<dbReference type="Gene3D" id="3.40.50.880">
    <property type="match status" value="1"/>
</dbReference>
<evidence type="ECO:0000313" key="5">
    <source>
        <dbReference type="EMBL" id="AQQ04656.1"/>
    </source>
</evidence>
<dbReference type="InterPro" id="IPR018060">
    <property type="entry name" value="HTH_AraC"/>
</dbReference>
<feature type="domain" description="HTH araC/xylS-type" evidence="4">
    <location>
        <begin position="202"/>
        <end position="300"/>
    </location>
</feature>
<dbReference type="PANTHER" id="PTHR43130">
    <property type="entry name" value="ARAC-FAMILY TRANSCRIPTIONAL REGULATOR"/>
    <property type="match status" value="1"/>
</dbReference>
<dbReference type="InterPro" id="IPR002818">
    <property type="entry name" value="DJ-1/PfpI"/>
</dbReference>